<organism evidence="4 5">
    <name type="scientific">Catenulispora pinistramenti</name>
    <dbReference type="NCBI Taxonomy" id="2705254"/>
    <lineage>
        <taxon>Bacteria</taxon>
        <taxon>Bacillati</taxon>
        <taxon>Actinomycetota</taxon>
        <taxon>Actinomycetes</taxon>
        <taxon>Catenulisporales</taxon>
        <taxon>Catenulisporaceae</taxon>
        <taxon>Catenulispora</taxon>
    </lineage>
</organism>
<dbReference type="Pfam" id="PF20441">
    <property type="entry name" value="TerL_nuclease"/>
    <property type="match status" value="2"/>
</dbReference>
<keyword evidence="5" id="KW-1185">Reference proteome</keyword>
<feature type="domain" description="Terminase large subunit-like endonuclease" evidence="3">
    <location>
        <begin position="395"/>
        <end position="510"/>
    </location>
</feature>
<dbReference type="Gene3D" id="3.40.50.300">
    <property type="entry name" value="P-loop containing nucleotide triphosphate hydrolases"/>
    <property type="match status" value="1"/>
</dbReference>
<dbReference type="InterPro" id="IPR005021">
    <property type="entry name" value="Terminase_largesu-like"/>
</dbReference>
<feature type="region of interest" description="Disordered" evidence="1">
    <location>
        <begin position="1"/>
        <end position="23"/>
    </location>
</feature>
<feature type="domain" description="Terminase large subunit-like ATPase" evidence="2">
    <location>
        <begin position="73"/>
        <end position="244"/>
    </location>
</feature>
<evidence type="ECO:0000256" key="1">
    <source>
        <dbReference type="SAM" id="MobiDB-lite"/>
    </source>
</evidence>
<protein>
    <submittedName>
        <fullName evidence="4">Terminase large subunit</fullName>
    </submittedName>
</protein>
<dbReference type="Gene3D" id="3.30.420.240">
    <property type="match status" value="1"/>
</dbReference>
<feature type="compositionally biased region" description="Polar residues" evidence="1">
    <location>
        <begin position="1"/>
        <end position="16"/>
    </location>
</feature>
<dbReference type="InterPro" id="IPR046462">
    <property type="entry name" value="TerL_nuclease"/>
</dbReference>
<dbReference type="Proteomes" id="UP000730482">
    <property type="component" value="Unassembled WGS sequence"/>
</dbReference>
<dbReference type="InterPro" id="IPR027417">
    <property type="entry name" value="P-loop_NTPase"/>
</dbReference>
<name>A0ABS5KRY4_9ACTN</name>
<dbReference type="PANTHER" id="PTHR41287:SF1">
    <property type="entry name" value="PROTEIN YMFN"/>
    <property type="match status" value="1"/>
</dbReference>
<feature type="domain" description="Terminase large subunit-like endonuclease" evidence="3">
    <location>
        <begin position="253"/>
        <end position="360"/>
    </location>
</feature>
<dbReference type="Pfam" id="PF03354">
    <property type="entry name" value="TerL_ATPase"/>
    <property type="match status" value="1"/>
</dbReference>
<evidence type="ECO:0000259" key="2">
    <source>
        <dbReference type="Pfam" id="PF03354"/>
    </source>
</evidence>
<gene>
    <name evidence="4" type="ORF">KGQ19_18245</name>
</gene>
<dbReference type="PANTHER" id="PTHR41287">
    <property type="match status" value="1"/>
</dbReference>
<reference evidence="4 5" key="1">
    <citation type="submission" date="2020-02" db="EMBL/GenBank/DDBJ databases">
        <title>Acidophilic actinobacteria isolated from forest soil.</title>
        <authorList>
            <person name="Golinska P."/>
        </authorList>
    </citation>
    <scope>NUCLEOTIDE SEQUENCE [LARGE SCALE GENOMIC DNA]</scope>
    <source>
        <strain evidence="4 5">NL8</strain>
    </source>
</reference>
<dbReference type="RefSeq" id="WP_212010388.1">
    <property type="nucleotide sequence ID" value="NZ_JAAFYZ010000056.1"/>
</dbReference>
<proteinExistence type="predicted"/>
<accession>A0ABS5KRY4</accession>
<evidence type="ECO:0000259" key="3">
    <source>
        <dbReference type="Pfam" id="PF20441"/>
    </source>
</evidence>
<dbReference type="EMBL" id="JAAFYZ010000056">
    <property type="protein sequence ID" value="MBS2548810.1"/>
    <property type="molecule type" value="Genomic_DNA"/>
</dbReference>
<sequence>MPRSSPNSSPTGTARPTTALDVPGWPPRILTPVDLADQARGDGAHVARFIETLCTITRDTFSGRTGSHLALRPWQRLLLDHVFARRSDGRRRHRVALVGEPRKNGKSGLAAGIALEGLFECHGAEVYSCAGDREQARIVFGDAKRMVDADPDLSAACKVYRDAIEVVELGSVYRCLSAEAFTKEGLSPTRVVFDELHVQPNDELFNVMALAAGARIDPLLFAITTAGVKTDTSGRDSVCYRLFQYGQRIATGEVDDPSFFLAWWGAPDDADHRDPDVWADANPALGDLLDPEDLAAAVRRTPEAEFRTKRLNQWVNTAQAWLPAGAWDACRTEDGPIGDGIEVCLGFDGSFNNDSTALVAVTCPTPVEPTPVVEVVACWERPTEAGNDWTVPVLDVEDAIRAACRRFQVREIVCDPYRWARTYQVLEAEGLPVVEFPQSAARMTPATQRFYEAVMNGSIAHAGDPRLARHLANCVLRVDARGSRLSKDARNSPRKIDLAVAAVMALDRAVREPERAPDVGFFAWDEL</sequence>
<evidence type="ECO:0000313" key="5">
    <source>
        <dbReference type="Proteomes" id="UP000730482"/>
    </source>
</evidence>
<evidence type="ECO:0000313" key="4">
    <source>
        <dbReference type="EMBL" id="MBS2548810.1"/>
    </source>
</evidence>
<comment type="caution">
    <text evidence="4">The sequence shown here is derived from an EMBL/GenBank/DDBJ whole genome shotgun (WGS) entry which is preliminary data.</text>
</comment>
<dbReference type="InterPro" id="IPR046461">
    <property type="entry name" value="TerL_ATPase"/>
</dbReference>